<keyword evidence="1" id="KW-0472">Membrane</keyword>
<keyword evidence="1" id="KW-0812">Transmembrane</keyword>
<comment type="caution">
    <text evidence="2">The sequence shown here is derived from an EMBL/GenBank/DDBJ whole genome shotgun (WGS) entry which is preliminary data.</text>
</comment>
<keyword evidence="3" id="KW-1185">Reference proteome</keyword>
<evidence type="ECO:0000313" key="2">
    <source>
        <dbReference type="EMBL" id="CAG7817729.1"/>
    </source>
</evidence>
<proteinExistence type="predicted"/>
<sequence length="74" mass="8421">LTFTQKLIPAFSSWTSDYSYLQVSTHIIFPPRIAIRNIHSGSMYVLGYGSHLFVACSFFYMNVNTGLLFALMFS</sequence>
<accession>A0A8J2L8K2</accession>
<organism evidence="2 3">
    <name type="scientific">Allacma fusca</name>
    <dbReference type="NCBI Taxonomy" id="39272"/>
    <lineage>
        <taxon>Eukaryota</taxon>
        <taxon>Metazoa</taxon>
        <taxon>Ecdysozoa</taxon>
        <taxon>Arthropoda</taxon>
        <taxon>Hexapoda</taxon>
        <taxon>Collembola</taxon>
        <taxon>Symphypleona</taxon>
        <taxon>Sminthuridae</taxon>
        <taxon>Allacma</taxon>
    </lineage>
</organism>
<feature type="non-terminal residue" evidence="2">
    <location>
        <position position="1"/>
    </location>
</feature>
<dbReference type="AlphaFoldDB" id="A0A8J2L8K2"/>
<dbReference type="Proteomes" id="UP000708208">
    <property type="component" value="Unassembled WGS sequence"/>
</dbReference>
<feature type="transmembrane region" description="Helical" evidence="1">
    <location>
        <begin position="52"/>
        <end position="73"/>
    </location>
</feature>
<evidence type="ECO:0000256" key="1">
    <source>
        <dbReference type="SAM" id="Phobius"/>
    </source>
</evidence>
<name>A0A8J2L8K2_9HEXA</name>
<evidence type="ECO:0000313" key="3">
    <source>
        <dbReference type="Proteomes" id="UP000708208"/>
    </source>
</evidence>
<gene>
    <name evidence="2" type="ORF">AFUS01_LOCUS28277</name>
</gene>
<keyword evidence="1" id="KW-1133">Transmembrane helix</keyword>
<protein>
    <submittedName>
        <fullName evidence="2">Uncharacterized protein</fullName>
    </submittedName>
</protein>
<reference evidence="2" key="1">
    <citation type="submission" date="2021-06" db="EMBL/GenBank/DDBJ databases">
        <authorList>
            <person name="Hodson N. C."/>
            <person name="Mongue J. A."/>
            <person name="Jaron S. K."/>
        </authorList>
    </citation>
    <scope>NUCLEOTIDE SEQUENCE</scope>
</reference>
<dbReference type="EMBL" id="CAJVCH010401946">
    <property type="protein sequence ID" value="CAG7817729.1"/>
    <property type="molecule type" value="Genomic_DNA"/>
</dbReference>